<reference evidence="2 3" key="1">
    <citation type="submission" date="2019-03" db="EMBL/GenBank/DDBJ databases">
        <title>First draft genome of Liparis tanakae, snailfish: a comprehensive survey of snailfish specific genes.</title>
        <authorList>
            <person name="Kim W."/>
            <person name="Song I."/>
            <person name="Jeong J.-H."/>
            <person name="Kim D."/>
            <person name="Kim S."/>
            <person name="Ryu S."/>
            <person name="Song J.Y."/>
            <person name="Lee S.K."/>
        </authorList>
    </citation>
    <scope>NUCLEOTIDE SEQUENCE [LARGE SCALE GENOMIC DNA]</scope>
    <source>
        <tissue evidence="2">Muscle</tissue>
    </source>
</reference>
<organism evidence="2 3">
    <name type="scientific">Liparis tanakae</name>
    <name type="common">Tanaka's snailfish</name>
    <dbReference type="NCBI Taxonomy" id="230148"/>
    <lineage>
        <taxon>Eukaryota</taxon>
        <taxon>Metazoa</taxon>
        <taxon>Chordata</taxon>
        <taxon>Craniata</taxon>
        <taxon>Vertebrata</taxon>
        <taxon>Euteleostomi</taxon>
        <taxon>Actinopterygii</taxon>
        <taxon>Neopterygii</taxon>
        <taxon>Teleostei</taxon>
        <taxon>Neoteleostei</taxon>
        <taxon>Acanthomorphata</taxon>
        <taxon>Eupercaria</taxon>
        <taxon>Perciformes</taxon>
        <taxon>Cottioidei</taxon>
        <taxon>Cottales</taxon>
        <taxon>Liparidae</taxon>
        <taxon>Liparis</taxon>
    </lineage>
</organism>
<feature type="compositionally biased region" description="Gly residues" evidence="1">
    <location>
        <begin position="167"/>
        <end position="178"/>
    </location>
</feature>
<feature type="region of interest" description="Disordered" evidence="1">
    <location>
        <begin position="163"/>
        <end position="222"/>
    </location>
</feature>
<feature type="compositionally biased region" description="Basic and acidic residues" evidence="1">
    <location>
        <begin position="285"/>
        <end position="296"/>
    </location>
</feature>
<evidence type="ECO:0000313" key="3">
    <source>
        <dbReference type="Proteomes" id="UP000314294"/>
    </source>
</evidence>
<accession>A0A4Z2I973</accession>
<name>A0A4Z2I973_9TELE</name>
<proteinExistence type="predicted"/>
<comment type="caution">
    <text evidence="2">The sequence shown here is derived from an EMBL/GenBank/DDBJ whole genome shotgun (WGS) entry which is preliminary data.</text>
</comment>
<dbReference type="EMBL" id="SRLO01000119">
    <property type="protein sequence ID" value="TNN73942.1"/>
    <property type="molecule type" value="Genomic_DNA"/>
</dbReference>
<evidence type="ECO:0000256" key="1">
    <source>
        <dbReference type="SAM" id="MobiDB-lite"/>
    </source>
</evidence>
<dbReference type="Proteomes" id="UP000314294">
    <property type="component" value="Unassembled WGS sequence"/>
</dbReference>
<dbReference type="AlphaFoldDB" id="A0A4Z2I973"/>
<evidence type="ECO:0000313" key="2">
    <source>
        <dbReference type="EMBL" id="TNN73942.1"/>
    </source>
</evidence>
<gene>
    <name evidence="2" type="ORF">EYF80_015762</name>
</gene>
<feature type="region of interest" description="Disordered" evidence="1">
    <location>
        <begin position="255"/>
        <end position="327"/>
    </location>
</feature>
<keyword evidence="3" id="KW-1185">Reference proteome</keyword>
<sequence>MWLIYTFSKGHGGDVGIRDKALPSHSGEQIEQGPLQEPLQGPLLHMGLVTEVKRPEAPPVALPVWLRAACCVSMQLAPYLHAPVPVNCPEKWTVKALRPQWGSASWWWGSTADPQLGSCLMKECGPREAWGAAREACGAASEEYGEAPVWKSSTGAHWGAVLTGSAGQPGLGHDGSGGSREFRSRTSEPIVGQGTKLGQRSAMFESDGSPARQKPKSASGSPRASQVFLSLTQRLLLCFSPALCLAHRPLGCGFTFRSGRKKPLSPREVHGRPGRVSRSPPGSRTRSDHEVERGDQLRSLPMRRKKKKVLGEMGVHSRRREREREREREVLLTAVLSEWRERSVEE</sequence>
<protein>
    <submittedName>
        <fullName evidence="2">Uncharacterized protein</fullName>
    </submittedName>
</protein>